<feature type="non-terminal residue" evidence="1">
    <location>
        <position position="63"/>
    </location>
</feature>
<organism evidence="1 2">
    <name type="scientific">Dentiscutata heterogama</name>
    <dbReference type="NCBI Taxonomy" id="1316150"/>
    <lineage>
        <taxon>Eukaryota</taxon>
        <taxon>Fungi</taxon>
        <taxon>Fungi incertae sedis</taxon>
        <taxon>Mucoromycota</taxon>
        <taxon>Glomeromycotina</taxon>
        <taxon>Glomeromycetes</taxon>
        <taxon>Diversisporales</taxon>
        <taxon>Gigasporaceae</taxon>
        <taxon>Dentiscutata</taxon>
    </lineage>
</organism>
<gene>
    <name evidence="1" type="ORF">DHETER_LOCUS13460</name>
</gene>
<keyword evidence="2" id="KW-1185">Reference proteome</keyword>
<comment type="caution">
    <text evidence="1">The sequence shown here is derived from an EMBL/GenBank/DDBJ whole genome shotgun (WGS) entry which is preliminary data.</text>
</comment>
<protein>
    <submittedName>
        <fullName evidence="1">5143_t:CDS:1</fullName>
    </submittedName>
</protein>
<proteinExistence type="predicted"/>
<reference evidence="1" key="1">
    <citation type="submission" date="2021-06" db="EMBL/GenBank/DDBJ databases">
        <authorList>
            <person name="Kallberg Y."/>
            <person name="Tangrot J."/>
            <person name="Rosling A."/>
        </authorList>
    </citation>
    <scope>NUCLEOTIDE SEQUENCE</scope>
    <source>
        <strain evidence="1">IL203A</strain>
    </source>
</reference>
<accession>A0ACA9PZD3</accession>
<feature type="non-terminal residue" evidence="1">
    <location>
        <position position="1"/>
    </location>
</feature>
<dbReference type="EMBL" id="CAJVPU010036907">
    <property type="protein sequence ID" value="CAG8731284.1"/>
    <property type="molecule type" value="Genomic_DNA"/>
</dbReference>
<evidence type="ECO:0000313" key="1">
    <source>
        <dbReference type="EMBL" id="CAG8731284.1"/>
    </source>
</evidence>
<sequence length="63" mass="7154">KNPPDLESSSPNSELGYPVLGFLIVAPELRIATSGLYIVRVKSKLAPEYDLSYENFLHWIYLE</sequence>
<evidence type="ECO:0000313" key="2">
    <source>
        <dbReference type="Proteomes" id="UP000789702"/>
    </source>
</evidence>
<dbReference type="Proteomes" id="UP000789702">
    <property type="component" value="Unassembled WGS sequence"/>
</dbReference>
<name>A0ACA9PZD3_9GLOM</name>